<dbReference type="InterPro" id="IPR052538">
    <property type="entry name" value="Flavonoid_dioxygenase-like"/>
</dbReference>
<comment type="caution">
    <text evidence="2">The sequence shown here is derived from an EMBL/GenBank/DDBJ whole genome shotgun (WGS) entry which is preliminary data.</text>
</comment>
<reference evidence="2 3" key="1">
    <citation type="submission" date="2018-07" db="EMBL/GenBank/DDBJ databases">
        <title>Genomic Encyclopedia of Type Strains, Phase IV (KMG-IV): sequencing the most valuable type-strain genomes for metagenomic binning, comparative biology and taxonomic classification.</title>
        <authorList>
            <person name="Goeker M."/>
        </authorList>
    </citation>
    <scope>NUCLEOTIDE SEQUENCE [LARGE SCALE GENOMIC DNA]</scope>
    <source>
        <strain evidence="2 3">DSM 103736</strain>
    </source>
</reference>
<gene>
    <name evidence="2" type="ORF">C8D90_1098</name>
</gene>
<keyword evidence="3" id="KW-1185">Reference proteome</keyword>
<dbReference type="SUPFAM" id="SSF51182">
    <property type="entry name" value="RmlC-like cupins"/>
    <property type="match status" value="1"/>
</dbReference>
<dbReference type="AlphaFoldDB" id="A0A370QGC2"/>
<dbReference type="EMBL" id="QRAP01000009">
    <property type="protein sequence ID" value="RDK87413.1"/>
    <property type="molecule type" value="Genomic_DNA"/>
</dbReference>
<protein>
    <recommendedName>
        <fullName evidence="1">Cupin type-2 domain-containing protein</fullName>
    </recommendedName>
</protein>
<dbReference type="CDD" id="cd02225">
    <property type="entry name" value="cupin_PA3510-like"/>
    <property type="match status" value="1"/>
</dbReference>
<organism evidence="2 3">
    <name type="scientific">Enterobacillus tribolii</name>
    <dbReference type="NCBI Taxonomy" id="1487935"/>
    <lineage>
        <taxon>Bacteria</taxon>
        <taxon>Pseudomonadati</taxon>
        <taxon>Pseudomonadota</taxon>
        <taxon>Gammaproteobacteria</taxon>
        <taxon>Enterobacterales</taxon>
        <taxon>Hafniaceae</taxon>
        <taxon>Enterobacillus</taxon>
    </lineage>
</organism>
<dbReference type="InterPro" id="IPR011051">
    <property type="entry name" value="RmlC_Cupin_sf"/>
</dbReference>
<name>A0A370QGC2_9GAMM</name>
<dbReference type="InterPro" id="IPR013096">
    <property type="entry name" value="Cupin_2"/>
</dbReference>
<sequence>MSEITELKPEAVKPQDKTLQEWVESRVARFEGRKYDWNALKFQADFDPKYRRAQMRYIGTGATGVASDSNTVPAEHFTFSTMVLPAKCEGPLHLHIDAEEVFFMLRGTITLFIRDGEEEYQTTLRERDLISVPKGVYRGLFNHGEEEALMLVMIGNPKPVTPTYPADHPLSQVKRN</sequence>
<proteinExistence type="predicted"/>
<dbReference type="Proteomes" id="UP000254848">
    <property type="component" value="Unassembled WGS sequence"/>
</dbReference>
<evidence type="ECO:0000259" key="1">
    <source>
        <dbReference type="Pfam" id="PF07883"/>
    </source>
</evidence>
<feature type="domain" description="Cupin type-2" evidence="1">
    <location>
        <begin position="82"/>
        <end position="153"/>
    </location>
</feature>
<dbReference type="Pfam" id="PF07883">
    <property type="entry name" value="Cupin_2"/>
    <property type="match status" value="1"/>
</dbReference>
<evidence type="ECO:0000313" key="2">
    <source>
        <dbReference type="EMBL" id="RDK87413.1"/>
    </source>
</evidence>
<dbReference type="RefSeq" id="WP_115459733.1">
    <property type="nucleotide sequence ID" value="NZ_QRAP01000009.1"/>
</dbReference>
<dbReference type="PANTHER" id="PTHR43346:SF1">
    <property type="entry name" value="QUERCETIN 2,3-DIOXYGENASE-RELATED"/>
    <property type="match status" value="1"/>
</dbReference>
<dbReference type="PANTHER" id="PTHR43346">
    <property type="entry name" value="LIGAND BINDING DOMAIN PROTEIN, PUTATIVE (AFU_ORTHOLOGUE AFUA_6G14370)-RELATED"/>
    <property type="match status" value="1"/>
</dbReference>
<dbReference type="OrthoDB" id="6058at2"/>
<dbReference type="InterPro" id="IPR014710">
    <property type="entry name" value="RmlC-like_jellyroll"/>
</dbReference>
<evidence type="ECO:0000313" key="3">
    <source>
        <dbReference type="Proteomes" id="UP000254848"/>
    </source>
</evidence>
<dbReference type="Gene3D" id="2.60.120.10">
    <property type="entry name" value="Jelly Rolls"/>
    <property type="match status" value="1"/>
</dbReference>
<accession>A0A370QGC2</accession>